<dbReference type="EMBL" id="JADIMM010000071">
    <property type="protein sequence ID" value="MBO8457662.1"/>
    <property type="molecule type" value="Genomic_DNA"/>
</dbReference>
<keyword evidence="1" id="KW-0472">Membrane</keyword>
<dbReference type="InterPro" id="IPR019287">
    <property type="entry name" value="Hday_junct_resolvase-rel_dom"/>
</dbReference>
<feature type="domain" description="Holliday junction resolvase-related" evidence="2">
    <location>
        <begin position="50"/>
        <end position="145"/>
    </location>
</feature>
<sequence length="149" mass="16792">MKEFFFGKISELQIPLNRAGVLFSFLLIILLLSAGFAAGKFFSKYKLGKLIKEERKKAVRQSRAVIEGQCAENFAPFLPDFPGEPSEAHFLGKPVDYIVFSGSSKEEISEIIFVEIKTGTSALTRTEKSLKEAVKNKKISWKEVRLRTN</sequence>
<evidence type="ECO:0000313" key="3">
    <source>
        <dbReference type="EMBL" id="MBO8457662.1"/>
    </source>
</evidence>
<proteinExistence type="predicted"/>
<reference evidence="3" key="1">
    <citation type="submission" date="2020-10" db="EMBL/GenBank/DDBJ databases">
        <authorList>
            <person name="Gilroy R."/>
        </authorList>
    </citation>
    <scope>NUCLEOTIDE SEQUENCE</scope>
    <source>
        <strain evidence="3">10532</strain>
    </source>
</reference>
<dbReference type="Pfam" id="PF10107">
    <property type="entry name" value="Endonuc_Holl"/>
    <property type="match status" value="1"/>
</dbReference>
<dbReference type="AlphaFoldDB" id="A0A9D9HPN6"/>
<name>A0A9D9HPN6_9SPIR</name>
<evidence type="ECO:0000259" key="2">
    <source>
        <dbReference type="Pfam" id="PF10107"/>
    </source>
</evidence>
<gene>
    <name evidence="3" type="ORF">IAA81_05475</name>
</gene>
<evidence type="ECO:0000256" key="1">
    <source>
        <dbReference type="SAM" id="Phobius"/>
    </source>
</evidence>
<accession>A0A9D9HPN6</accession>
<reference evidence="3" key="2">
    <citation type="journal article" date="2021" name="PeerJ">
        <title>Extensive microbial diversity within the chicken gut microbiome revealed by metagenomics and culture.</title>
        <authorList>
            <person name="Gilroy R."/>
            <person name="Ravi A."/>
            <person name="Getino M."/>
            <person name="Pursley I."/>
            <person name="Horton D.L."/>
            <person name="Alikhan N.F."/>
            <person name="Baker D."/>
            <person name="Gharbi K."/>
            <person name="Hall N."/>
            <person name="Watson M."/>
            <person name="Adriaenssens E.M."/>
            <person name="Foster-Nyarko E."/>
            <person name="Jarju S."/>
            <person name="Secka A."/>
            <person name="Antonio M."/>
            <person name="Oren A."/>
            <person name="Chaudhuri R.R."/>
            <person name="La Ragione R."/>
            <person name="Hildebrand F."/>
            <person name="Pallen M.J."/>
        </authorList>
    </citation>
    <scope>NUCLEOTIDE SEQUENCE</scope>
    <source>
        <strain evidence="3">10532</strain>
    </source>
</reference>
<protein>
    <recommendedName>
        <fullName evidence="2">Holliday junction resolvase-related domain-containing protein</fullName>
    </recommendedName>
</protein>
<organism evidence="3 4">
    <name type="scientific">Candidatus Gallitreponema excrementavium</name>
    <dbReference type="NCBI Taxonomy" id="2840840"/>
    <lineage>
        <taxon>Bacteria</taxon>
        <taxon>Pseudomonadati</taxon>
        <taxon>Spirochaetota</taxon>
        <taxon>Spirochaetia</taxon>
        <taxon>Spirochaetales</taxon>
        <taxon>Candidatus Gallitreponema</taxon>
    </lineage>
</organism>
<keyword evidence="1" id="KW-0812">Transmembrane</keyword>
<comment type="caution">
    <text evidence="3">The sequence shown here is derived from an EMBL/GenBank/DDBJ whole genome shotgun (WGS) entry which is preliminary data.</text>
</comment>
<evidence type="ECO:0000313" key="4">
    <source>
        <dbReference type="Proteomes" id="UP000823638"/>
    </source>
</evidence>
<dbReference type="Proteomes" id="UP000823638">
    <property type="component" value="Unassembled WGS sequence"/>
</dbReference>
<keyword evidence="1" id="KW-1133">Transmembrane helix</keyword>
<feature type="transmembrane region" description="Helical" evidence="1">
    <location>
        <begin position="20"/>
        <end position="42"/>
    </location>
</feature>